<evidence type="ECO:0000256" key="1">
    <source>
        <dbReference type="ARBA" id="ARBA00022490"/>
    </source>
</evidence>
<dbReference type="InterPro" id="IPR003682">
    <property type="entry name" value="rRNA_ssu_MeTfrase_G"/>
</dbReference>
<proteinExistence type="inferred from homology"/>
<dbReference type="Pfam" id="PF02527">
    <property type="entry name" value="GidB"/>
    <property type="match status" value="1"/>
</dbReference>
<dbReference type="NCBIfam" id="TIGR00138">
    <property type="entry name" value="rsmG_gidB"/>
    <property type="match status" value="1"/>
</dbReference>
<keyword evidence="2" id="KW-0698">rRNA processing</keyword>
<evidence type="ECO:0000313" key="4">
    <source>
        <dbReference type="EMBL" id="VAV82371.1"/>
    </source>
</evidence>
<dbReference type="GO" id="GO:0070043">
    <property type="term" value="F:rRNA (guanine-N7-)-methyltransferase activity"/>
    <property type="evidence" value="ECO:0007669"/>
    <property type="project" value="TreeGrafter"/>
</dbReference>
<name>A0A3B0QP57_9ZZZZ</name>
<dbReference type="PIRSF" id="PIRSF003078">
    <property type="entry name" value="GidB"/>
    <property type="match status" value="1"/>
</dbReference>
<keyword evidence="4" id="KW-0489">Methyltransferase</keyword>
<organism evidence="4">
    <name type="scientific">hydrothermal vent metagenome</name>
    <dbReference type="NCBI Taxonomy" id="652676"/>
    <lineage>
        <taxon>unclassified sequences</taxon>
        <taxon>metagenomes</taxon>
        <taxon>ecological metagenomes</taxon>
    </lineage>
</organism>
<evidence type="ECO:0000256" key="2">
    <source>
        <dbReference type="ARBA" id="ARBA00022552"/>
    </source>
</evidence>
<dbReference type="PANTHER" id="PTHR31760">
    <property type="entry name" value="S-ADENOSYL-L-METHIONINE-DEPENDENT METHYLTRANSFERASES SUPERFAMILY PROTEIN"/>
    <property type="match status" value="1"/>
</dbReference>
<dbReference type="Gene3D" id="3.40.50.150">
    <property type="entry name" value="Vaccinia Virus protein VP39"/>
    <property type="match status" value="1"/>
</dbReference>
<dbReference type="PANTHER" id="PTHR31760:SF0">
    <property type="entry name" value="S-ADENOSYL-L-METHIONINE-DEPENDENT METHYLTRANSFERASES SUPERFAMILY PROTEIN"/>
    <property type="match status" value="1"/>
</dbReference>
<gene>
    <name evidence="4" type="ORF">MNBD_DELTA01-84</name>
</gene>
<dbReference type="InterPro" id="IPR029063">
    <property type="entry name" value="SAM-dependent_MTases_sf"/>
</dbReference>
<dbReference type="EC" id="2.1.1.170" evidence="4"/>
<protein>
    <submittedName>
        <fullName evidence="4">16S rRNA (Guanine(527)-N(7))-methyltransferase</fullName>
        <ecNumber evidence="4">2.1.1.170</ecNumber>
    </submittedName>
</protein>
<dbReference type="HAMAP" id="MF_00074">
    <property type="entry name" value="16SrRNA_methyltr_G"/>
    <property type="match status" value="1"/>
</dbReference>
<keyword evidence="1" id="KW-0963">Cytoplasm</keyword>
<dbReference type="AlphaFoldDB" id="A0A3B0QP57"/>
<reference evidence="4" key="1">
    <citation type="submission" date="2018-06" db="EMBL/GenBank/DDBJ databases">
        <authorList>
            <person name="Zhirakovskaya E."/>
        </authorList>
    </citation>
    <scope>NUCLEOTIDE SEQUENCE</scope>
</reference>
<dbReference type="EMBL" id="UOEA01000014">
    <property type="protein sequence ID" value="VAV82371.1"/>
    <property type="molecule type" value="Genomic_DNA"/>
</dbReference>
<dbReference type="GO" id="GO:0005829">
    <property type="term" value="C:cytosol"/>
    <property type="evidence" value="ECO:0007669"/>
    <property type="project" value="TreeGrafter"/>
</dbReference>
<keyword evidence="3 4" id="KW-0808">Transferase</keyword>
<dbReference type="SUPFAM" id="SSF53335">
    <property type="entry name" value="S-adenosyl-L-methionine-dependent methyltransferases"/>
    <property type="match status" value="1"/>
</dbReference>
<sequence length="219" mass="24415">MKLKNQQIEEYLKEGAAELGIERNTAQIAQYGTYIAELKKWSKRMNLTSLTGDKDIIVRHFLDSLIPLPYMNGIETLLDIGTGAGFPGLVLKIARPELRLTLLEPTGKKTHFLRHVVRTLGLEGVDIINGRAEDPAIIEKKAHTFDCVTSRALSELSVFFEMARPYLKEGGRIVAMKGPLDGKLDAELDKVAGTRPVVEEVCIPFSDRKTSIVVFYPSF</sequence>
<accession>A0A3B0QP57</accession>
<dbReference type="CDD" id="cd02440">
    <property type="entry name" value="AdoMet_MTases"/>
    <property type="match status" value="1"/>
</dbReference>
<evidence type="ECO:0000256" key="3">
    <source>
        <dbReference type="ARBA" id="ARBA00022679"/>
    </source>
</evidence>